<proteinExistence type="predicted"/>
<dbReference type="Proteomes" id="UP000230273">
    <property type="component" value="Unassembled WGS sequence"/>
</dbReference>
<evidence type="ECO:0000313" key="1">
    <source>
        <dbReference type="EMBL" id="PIP23806.1"/>
    </source>
</evidence>
<sequence length="199" mass="24277">MSYQYLLDKKVYSPKGVKKLFGKTVKEEKDEIEKVLTLGKYQKLREMWYVSFFVLAIKNKYSEEYYICPSDYPDTHLIKNIGPNQEGFPVEVMTIYDFYQKEFNGNYDELIEKICFKKQKRDYGRSTLLLINRIQSKRFNITHFARLLNQKRLPFERIWLGLFREFNKDWTFFDIYPLSNFKNITQINYNFKDAERLFF</sequence>
<comment type="caution">
    <text evidence="1">The sequence shown here is derived from an EMBL/GenBank/DDBJ whole genome shotgun (WGS) entry which is preliminary data.</text>
</comment>
<protein>
    <submittedName>
        <fullName evidence="1">Uncharacterized protein</fullName>
    </submittedName>
</protein>
<name>A0A2G9YX12_9BACT</name>
<accession>A0A2G9YX12</accession>
<gene>
    <name evidence="1" type="ORF">COX36_01275</name>
</gene>
<organism evidence="1 2">
    <name type="scientific">Candidatus Nealsonbacteria bacterium CG23_combo_of_CG06-09_8_20_14_all_38_19</name>
    <dbReference type="NCBI Taxonomy" id="1974721"/>
    <lineage>
        <taxon>Bacteria</taxon>
        <taxon>Candidatus Nealsoniibacteriota</taxon>
    </lineage>
</organism>
<dbReference type="EMBL" id="PCRP01000019">
    <property type="protein sequence ID" value="PIP23806.1"/>
    <property type="molecule type" value="Genomic_DNA"/>
</dbReference>
<reference evidence="1 2" key="1">
    <citation type="submission" date="2017-09" db="EMBL/GenBank/DDBJ databases">
        <title>Depth-based differentiation of microbial function through sediment-hosted aquifers and enrichment of novel symbionts in the deep terrestrial subsurface.</title>
        <authorList>
            <person name="Probst A.J."/>
            <person name="Ladd B."/>
            <person name="Jarett J.K."/>
            <person name="Geller-Mcgrath D.E."/>
            <person name="Sieber C.M."/>
            <person name="Emerson J.B."/>
            <person name="Anantharaman K."/>
            <person name="Thomas B.C."/>
            <person name="Malmstrom R."/>
            <person name="Stieglmeier M."/>
            <person name="Klingl A."/>
            <person name="Woyke T."/>
            <person name="Ryan C.M."/>
            <person name="Banfield J.F."/>
        </authorList>
    </citation>
    <scope>NUCLEOTIDE SEQUENCE [LARGE SCALE GENOMIC DNA]</scope>
    <source>
        <strain evidence="1">CG23_combo_of_CG06-09_8_20_14_all_38_19</strain>
    </source>
</reference>
<evidence type="ECO:0000313" key="2">
    <source>
        <dbReference type="Proteomes" id="UP000230273"/>
    </source>
</evidence>
<dbReference type="AlphaFoldDB" id="A0A2G9YX12"/>